<keyword evidence="3" id="KW-1185">Reference proteome</keyword>
<organism evidence="2 3">
    <name type="scientific">Heterodermia speciosa</name>
    <dbReference type="NCBI Taxonomy" id="116794"/>
    <lineage>
        <taxon>Eukaryota</taxon>
        <taxon>Fungi</taxon>
        <taxon>Dikarya</taxon>
        <taxon>Ascomycota</taxon>
        <taxon>Pezizomycotina</taxon>
        <taxon>Lecanoromycetes</taxon>
        <taxon>OSLEUM clade</taxon>
        <taxon>Lecanoromycetidae</taxon>
        <taxon>Caliciales</taxon>
        <taxon>Physciaceae</taxon>
        <taxon>Heterodermia</taxon>
    </lineage>
</organism>
<feature type="compositionally biased region" description="Basic and acidic residues" evidence="1">
    <location>
        <begin position="172"/>
        <end position="184"/>
    </location>
</feature>
<comment type="caution">
    <text evidence="2">The sequence shown here is derived from an EMBL/GenBank/DDBJ whole genome shotgun (WGS) entry which is preliminary data.</text>
</comment>
<evidence type="ECO:0000313" key="3">
    <source>
        <dbReference type="Proteomes" id="UP000664521"/>
    </source>
</evidence>
<feature type="compositionally biased region" description="Low complexity" evidence="1">
    <location>
        <begin position="241"/>
        <end position="251"/>
    </location>
</feature>
<feature type="region of interest" description="Disordered" evidence="1">
    <location>
        <begin position="43"/>
        <end position="63"/>
    </location>
</feature>
<evidence type="ECO:0000313" key="2">
    <source>
        <dbReference type="EMBL" id="CAF9929527.1"/>
    </source>
</evidence>
<reference evidence="2" key="1">
    <citation type="submission" date="2021-03" db="EMBL/GenBank/DDBJ databases">
        <authorList>
            <person name="Tagirdzhanova G."/>
        </authorList>
    </citation>
    <scope>NUCLEOTIDE SEQUENCE</scope>
</reference>
<dbReference type="EMBL" id="CAJPDS010000052">
    <property type="protein sequence ID" value="CAF9929527.1"/>
    <property type="molecule type" value="Genomic_DNA"/>
</dbReference>
<dbReference type="AlphaFoldDB" id="A0A8H3IIR7"/>
<dbReference type="Proteomes" id="UP000664521">
    <property type="component" value="Unassembled WGS sequence"/>
</dbReference>
<name>A0A8H3IIR7_9LECA</name>
<evidence type="ECO:0000256" key="1">
    <source>
        <dbReference type="SAM" id="MobiDB-lite"/>
    </source>
</evidence>
<proteinExistence type="predicted"/>
<accession>A0A8H3IIR7</accession>
<feature type="compositionally biased region" description="Low complexity" evidence="1">
    <location>
        <begin position="272"/>
        <end position="284"/>
    </location>
</feature>
<feature type="region of interest" description="Disordered" evidence="1">
    <location>
        <begin position="172"/>
        <end position="287"/>
    </location>
</feature>
<feature type="compositionally biased region" description="Basic and acidic residues" evidence="1">
    <location>
        <begin position="210"/>
        <end position="222"/>
    </location>
</feature>
<sequence>MSDVFVEIPLTPPIEVEASALMSLYDAYDTISLVSGDSTATTLVNENEPVNPPNSEGSTNRNPEATNRALASMVFNPDAAPAPATVESEPTSDDEPPLILSTEAVEELVLSESESEQPTRYTVAQLLNTIEEYGIELPDSDDEDNLGQEGAGLGDLDEDEVLAEIAKWEMGKKAEAAAKAKAEAEGEGSASDDEDSIEAGPSAAAKGKAKATEEEIINEGKGKGRATTIDDDDDASVYSQDDPATTTDTAPKLTSAQRKKKRKGGKKHRHGATTTTTTAPTTAPTVPPFLARVNAHLARGEHVVDTKKVLREAEEAEARGEDFDMIGRIKALQDGSAPDSGPLVNAFTPWFEGKWGKRD</sequence>
<feature type="region of interest" description="Disordered" evidence="1">
    <location>
        <begin position="137"/>
        <end position="158"/>
    </location>
</feature>
<feature type="compositionally biased region" description="Basic residues" evidence="1">
    <location>
        <begin position="257"/>
        <end position="271"/>
    </location>
</feature>
<gene>
    <name evidence="2" type="ORF">HETSPECPRED_007382</name>
</gene>
<protein>
    <submittedName>
        <fullName evidence="2">Uncharacterized protein</fullName>
    </submittedName>
</protein>